<dbReference type="Gene3D" id="2.60.120.650">
    <property type="entry name" value="Cupin"/>
    <property type="match status" value="1"/>
</dbReference>
<dbReference type="PROSITE" id="PS51184">
    <property type="entry name" value="JMJC"/>
    <property type="match status" value="1"/>
</dbReference>
<evidence type="ECO:0000256" key="1">
    <source>
        <dbReference type="ARBA" id="ARBA00001954"/>
    </source>
</evidence>
<dbReference type="InterPro" id="IPR039994">
    <property type="entry name" value="NO66-like"/>
</dbReference>
<protein>
    <submittedName>
        <fullName evidence="5">Cupin superfamily protein</fullName>
    </submittedName>
</protein>
<dbReference type="Proteomes" id="UP000199682">
    <property type="component" value="Unassembled WGS sequence"/>
</dbReference>
<dbReference type="AlphaFoldDB" id="A0A1G9GHJ1"/>
<evidence type="ECO:0000256" key="2">
    <source>
        <dbReference type="ARBA" id="ARBA00022723"/>
    </source>
</evidence>
<proteinExistence type="predicted"/>
<organism evidence="5 6">
    <name type="scientific">Lentzea albidocapillata subsp. violacea</name>
    <dbReference type="NCBI Taxonomy" id="128104"/>
    <lineage>
        <taxon>Bacteria</taxon>
        <taxon>Bacillati</taxon>
        <taxon>Actinomycetota</taxon>
        <taxon>Actinomycetes</taxon>
        <taxon>Pseudonocardiales</taxon>
        <taxon>Pseudonocardiaceae</taxon>
        <taxon>Lentzea</taxon>
    </lineage>
</organism>
<evidence type="ECO:0000259" key="4">
    <source>
        <dbReference type="PROSITE" id="PS51184"/>
    </source>
</evidence>
<dbReference type="PANTHER" id="PTHR13096">
    <property type="entry name" value="MINA53 MYC INDUCED NUCLEAR ANTIGEN"/>
    <property type="match status" value="1"/>
</dbReference>
<reference evidence="6" key="1">
    <citation type="submission" date="2016-10" db="EMBL/GenBank/DDBJ databases">
        <authorList>
            <person name="Varghese N."/>
            <person name="Submissions S."/>
        </authorList>
    </citation>
    <scope>NUCLEOTIDE SEQUENCE [LARGE SCALE GENOMIC DNA]</scope>
    <source>
        <strain evidence="6">DSM 44796</strain>
    </source>
</reference>
<keyword evidence="2" id="KW-0479">Metal-binding</keyword>
<dbReference type="SUPFAM" id="SSF51197">
    <property type="entry name" value="Clavaminate synthase-like"/>
    <property type="match status" value="1"/>
</dbReference>
<comment type="cofactor">
    <cofactor evidence="1">
        <name>Fe(2+)</name>
        <dbReference type="ChEBI" id="CHEBI:29033"/>
    </cofactor>
</comment>
<evidence type="ECO:0000313" key="5">
    <source>
        <dbReference type="EMBL" id="SDL00151.1"/>
    </source>
</evidence>
<gene>
    <name evidence="5" type="ORF">SAMN04488074_108212</name>
</gene>
<dbReference type="InterPro" id="IPR003347">
    <property type="entry name" value="JmjC_dom"/>
</dbReference>
<evidence type="ECO:0000313" key="6">
    <source>
        <dbReference type="Proteomes" id="UP000199682"/>
    </source>
</evidence>
<dbReference type="Pfam" id="PF08007">
    <property type="entry name" value="JmjC_2"/>
    <property type="match status" value="1"/>
</dbReference>
<dbReference type="PANTHER" id="PTHR13096:SF8">
    <property type="entry name" value="RIBOSOMAL OXYGENASE 1"/>
    <property type="match status" value="1"/>
</dbReference>
<name>A0A1G9GHJ1_9PSEU</name>
<evidence type="ECO:0000256" key="3">
    <source>
        <dbReference type="ARBA" id="ARBA00023004"/>
    </source>
</evidence>
<dbReference type="GO" id="GO:0046872">
    <property type="term" value="F:metal ion binding"/>
    <property type="evidence" value="ECO:0007669"/>
    <property type="project" value="UniProtKB-KW"/>
</dbReference>
<sequence length="408" mass="45419">MEHRLIEMIEKALGWSGAAPLGRGFARGSFDDPELYRRLLTPQRLLDAAMRRSLAPPQLRCFQNGEELRPNQFLTSSVTRRGQSLPMANMDTLSRLMRTGCTLVVDAMDTFDPTMEAACRALQWWSHELVQVNTYLTTADAAGFGLHWDDHDVIVVQLAGEKSWEVRGASREAPMYRDAAQNSNPSEEVVWSGTMRPGDVMHIPRGYWHTATRNDRDDKGFSLHVTFGFVKRTGVDWMAWLADKTRTDLLFRQDLDRFGTKEEQGLQHNALYAAMLRHVESLNLPTYLAAREAEQPPCRYVHTGGLFGPVTDIVCVSPFPPDIEVDANEVTVTSVGKRLRLNLRAEAAARLLLSGYPVSLSRVSELTGIDAAPLAEIFMKEGLCAELTDALHSGFTGLVPAASCLSEL</sequence>
<feature type="domain" description="JmjC" evidence="4">
    <location>
        <begin position="101"/>
        <end position="246"/>
    </location>
</feature>
<dbReference type="RefSeq" id="WP_090007455.1">
    <property type="nucleotide sequence ID" value="NZ_FNET01000008.1"/>
</dbReference>
<dbReference type="EMBL" id="FNET01000008">
    <property type="protein sequence ID" value="SDL00151.1"/>
    <property type="molecule type" value="Genomic_DNA"/>
</dbReference>
<accession>A0A1G9GHJ1</accession>
<keyword evidence="3" id="KW-0408">Iron</keyword>